<dbReference type="Proteomes" id="UP000014254">
    <property type="component" value="Unassembled WGS sequence"/>
</dbReference>
<sequence length="177" mass="18871">MTLTFEYVPLSGNSLVSAGDSGLAPRRQWKLSKLRKKRPLGLLRESFGWYSLWFGVWLSWFDGGMPLGILKLSAGYCISKPTNGFALWSKLLSGGHGASSVIQSSPTYSHPDGPAASVSVMGSHLASVYDGSLLASATRPAVPLADDSALPFRCVCPESVEACTPDQSTDFYNCGAC</sequence>
<feature type="non-terminal residue" evidence="1">
    <location>
        <position position="1"/>
    </location>
</feature>
<proteinExistence type="predicted"/>
<dbReference type="VEuPathDB" id="FungiDB:HMPREF1544_04916"/>
<dbReference type="STRING" id="1220926.S2JDH8"/>
<reference evidence="2" key="1">
    <citation type="submission" date="2013-05" db="EMBL/GenBank/DDBJ databases">
        <title>The Genome sequence of Mucor circinelloides f. circinelloides 1006PhL.</title>
        <authorList>
            <consortium name="The Broad Institute Genomics Platform"/>
            <person name="Cuomo C."/>
            <person name="Earl A."/>
            <person name="Findley K."/>
            <person name="Lee S.C."/>
            <person name="Walker B."/>
            <person name="Young S."/>
            <person name="Zeng Q."/>
            <person name="Gargeya S."/>
            <person name="Fitzgerald M."/>
            <person name="Haas B."/>
            <person name="Abouelleil A."/>
            <person name="Allen A.W."/>
            <person name="Alvarado L."/>
            <person name="Arachchi H.M."/>
            <person name="Berlin A.M."/>
            <person name="Chapman S.B."/>
            <person name="Gainer-Dewar J."/>
            <person name="Goldberg J."/>
            <person name="Griggs A."/>
            <person name="Gujja S."/>
            <person name="Hansen M."/>
            <person name="Howarth C."/>
            <person name="Imamovic A."/>
            <person name="Ireland A."/>
            <person name="Larimer J."/>
            <person name="McCowan C."/>
            <person name="Murphy C."/>
            <person name="Pearson M."/>
            <person name="Poon T.W."/>
            <person name="Priest M."/>
            <person name="Roberts A."/>
            <person name="Saif S."/>
            <person name="Shea T."/>
            <person name="Sisk P."/>
            <person name="Sykes S."/>
            <person name="Wortman J."/>
            <person name="Nusbaum C."/>
            <person name="Birren B."/>
        </authorList>
    </citation>
    <scope>NUCLEOTIDE SEQUENCE [LARGE SCALE GENOMIC DNA]</scope>
    <source>
        <strain evidence="2">1006PhL</strain>
    </source>
</reference>
<name>S2JDH8_MUCC1</name>
<evidence type="ECO:0000313" key="1">
    <source>
        <dbReference type="EMBL" id="EPB88331.1"/>
    </source>
</evidence>
<keyword evidence="2" id="KW-1185">Reference proteome</keyword>
<accession>S2JDH8</accession>
<gene>
    <name evidence="1" type="ORF">HMPREF1544_04916</name>
</gene>
<dbReference type="InParanoid" id="S2JDH8"/>
<organism evidence="1 2">
    <name type="scientific">Mucor circinelloides f. circinelloides (strain 1006PhL)</name>
    <name type="common">Mucormycosis agent</name>
    <name type="synonym">Calyptromyces circinelloides</name>
    <dbReference type="NCBI Taxonomy" id="1220926"/>
    <lineage>
        <taxon>Eukaryota</taxon>
        <taxon>Fungi</taxon>
        <taxon>Fungi incertae sedis</taxon>
        <taxon>Mucoromycota</taxon>
        <taxon>Mucoromycotina</taxon>
        <taxon>Mucoromycetes</taxon>
        <taxon>Mucorales</taxon>
        <taxon>Mucorineae</taxon>
        <taxon>Mucoraceae</taxon>
        <taxon>Mucor</taxon>
    </lineage>
</organism>
<dbReference type="EMBL" id="KE123953">
    <property type="protein sequence ID" value="EPB88331.1"/>
    <property type="molecule type" value="Genomic_DNA"/>
</dbReference>
<evidence type="ECO:0000313" key="2">
    <source>
        <dbReference type="Proteomes" id="UP000014254"/>
    </source>
</evidence>
<protein>
    <submittedName>
        <fullName evidence="1">Uncharacterized protein</fullName>
    </submittedName>
</protein>
<dbReference type="AlphaFoldDB" id="S2JDH8"/>